<keyword evidence="7 11" id="KW-0472">Membrane</keyword>
<dbReference type="InterPro" id="IPR000425">
    <property type="entry name" value="MIP"/>
</dbReference>
<protein>
    <recommendedName>
        <fullName evidence="13">Aquaporin</fullName>
    </recommendedName>
</protein>
<feature type="region of interest" description="Disordered" evidence="10">
    <location>
        <begin position="340"/>
        <end position="361"/>
    </location>
</feature>
<feature type="region of interest" description="Disordered" evidence="10">
    <location>
        <begin position="23"/>
        <end position="43"/>
    </location>
</feature>
<feature type="transmembrane region" description="Helical" evidence="11">
    <location>
        <begin position="81"/>
        <end position="101"/>
    </location>
</feature>
<evidence type="ECO:0000256" key="9">
    <source>
        <dbReference type="RuleBase" id="RU000477"/>
    </source>
</evidence>
<dbReference type="InterPro" id="IPR022357">
    <property type="entry name" value="MIP_CS"/>
</dbReference>
<dbReference type="GO" id="GO:0015250">
    <property type="term" value="F:water channel activity"/>
    <property type="evidence" value="ECO:0007669"/>
    <property type="project" value="TreeGrafter"/>
</dbReference>
<evidence type="ECO:0000256" key="2">
    <source>
        <dbReference type="ARBA" id="ARBA00006175"/>
    </source>
</evidence>
<dbReference type="InterPro" id="IPR050363">
    <property type="entry name" value="MIP/Aquaporin"/>
</dbReference>
<feature type="transmembrane region" description="Helical" evidence="11">
    <location>
        <begin position="300"/>
        <end position="320"/>
    </location>
</feature>
<name>A0A8H7XW91_PSICU</name>
<dbReference type="PANTHER" id="PTHR43829:SF9">
    <property type="entry name" value="AQUAPORIN-9"/>
    <property type="match status" value="1"/>
</dbReference>
<dbReference type="PROSITE" id="PS00221">
    <property type="entry name" value="MIP"/>
    <property type="match status" value="1"/>
</dbReference>
<organism evidence="12">
    <name type="scientific">Psilocybe cubensis</name>
    <name type="common">Psychedelic mushroom</name>
    <name type="synonym">Stropharia cubensis</name>
    <dbReference type="NCBI Taxonomy" id="181762"/>
    <lineage>
        <taxon>Eukaryota</taxon>
        <taxon>Fungi</taxon>
        <taxon>Dikarya</taxon>
        <taxon>Basidiomycota</taxon>
        <taxon>Agaricomycotina</taxon>
        <taxon>Agaricomycetes</taxon>
        <taxon>Agaricomycetidae</taxon>
        <taxon>Agaricales</taxon>
        <taxon>Agaricineae</taxon>
        <taxon>Strophariaceae</taxon>
        <taxon>Psilocybe</taxon>
    </lineage>
</organism>
<evidence type="ECO:0000256" key="4">
    <source>
        <dbReference type="ARBA" id="ARBA00022692"/>
    </source>
</evidence>
<evidence type="ECO:0000256" key="1">
    <source>
        <dbReference type="ARBA" id="ARBA00004141"/>
    </source>
</evidence>
<comment type="similarity">
    <text evidence="2 9">Belongs to the MIP/aquaporin (TC 1.A.8) family.</text>
</comment>
<evidence type="ECO:0000256" key="5">
    <source>
        <dbReference type="ARBA" id="ARBA00022737"/>
    </source>
</evidence>
<comment type="subcellular location">
    <subcellularLocation>
        <location evidence="1">Membrane</location>
        <topology evidence="1">Multi-pass membrane protein</topology>
    </subcellularLocation>
</comment>
<comment type="catalytic activity">
    <reaction evidence="8">
        <text>H2O(in) = H2O(out)</text>
        <dbReference type="Rhea" id="RHEA:29667"/>
        <dbReference type="ChEBI" id="CHEBI:15377"/>
    </reaction>
</comment>
<evidence type="ECO:0000256" key="11">
    <source>
        <dbReference type="SAM" id="Phobius"/>
    </source>
</evidence>
<evidence type="ECO:0000313" key="12">
    <source>
        <dbReference type="EMBL" id="KAG5166828.1"/>
    </source>
</evidence>
<keyword evidence="3 9" id="KW-0813">Transport</keyword>
<dbReference type="PRINTS" id="PR00783">
    <property type="entry name" value="MINTRINSICP"/>
</dbReference>
<evidence type="ECO:0000256" key="3">
    <source>
        <dbReference type="ARBA" id="ARBA00022448"/>
    </source>
</evidence>
<comment type="caution">
    <text evidence="12">The sequence shown here is derived from an EMBL/GenBank/DDBJ whole genome shotgun (WGS) entry which is preliminary data.</text>
</comment>
<dbReference type="CDD" id="cd00333">
    <property type="entry name" value="MIP"/>
    <property type="match status" value="1"/>
</dbReference>
<evidence type="ECO:0000256" key="7">
    <source>
        <dbReference type="ARBA" id="ARBA00023136"/>
    </source>
</evidence>
<dbReference type="PANTHER" id="PTHR43829">
    <property type="entry name" value="AQUAPORIN OR AQUAGLYCEROPORIN RELATED"/>
    <property type="match status" value="1"/>
</dbReference>
<dbReference type="NCBIfam" id="TIGR00861">
    <property type="entry name" value="MIP"/>
    <property type="match status" value="1"/>
</dbReference>
<evidence type="ECO:0000256" key="6">
    <source>
        <dbReference type="ARBA" id="ARBA00022989"/>
    </source>
</evidence>
<keyword evidence="4 9" id="KW-0812">Transmembrane</keyword>
<evidence type="ECO:0000256" key="8">
    <source>
        <dbReference type="ARBA" id="ARBA00034651"/>
    </source>
</evidence>
<dbReference type="EMBL" id="JAFIQS010000008">
    <property type="protein sequence ID" value="KAG5166828.1"/>
    <property type="molecule type" value="Genomic_DNA"/>
</dbReference>
<dbReference type="GO" id="GO:0015254">
    <property type="term" value="F:glycerol channel activity"/>
    <property type="evidence" value="ECO:0007669"/>
    <property type="project" value="TreeGrafter"/>
</dbReference>
<gene>
    <name evidence="12" type="ORF">JR316_008918</name>
</gene>
<feature type="compositionally biased region" description="Pro residues" evidence="10">
    <location>
        <begin position="30"/>
        <end position="39"/>
    </location>
</feature>
<evidence type="ECO:0000256" key="10">
    <source>
        <dbReference type="SAM" id="MobiDB-lite"/>
    </source>
</evidence>
<evidence type="ECO:0008006" key="13">
    <source>
        <dbReference type="Google" id="ProtNLM"/>
    </source>
</evidence>
<feature type="transmembrane region" description="Helical" evidence="11">
    <location>
        <begin position="121"/>
        <end position="143"/>
    </location>
</feature>
<accession>A0A8H7XW91</accession>
<reference evidence="12" key="1">
    <citation type="submission" date="2021-02" db="EMBL/GenBank/DDBJ databases">
        <title>Psilocybe cubensis genome.</title>
        <authorList>
            <person name="Mckernan K.J."/>
            <person name="Crawford S."/>
            <person name="Trippe A."/>
            <person name="Kane L.T."/>
            <person name="Mclaughlin S."/>
        </authorList>
    </citation>
    <scope>NUCLEOTIDE SEQUENCE [LARGE SCALE GENOMIC DNA]</scope>
    <source>
        <strain evidence="12">MGC-MH-2018</strain>
    </source>
</reference>
<keyword evidence="6 11" id="KW-1133">Transmembrane helix</keyword>
<feature type="transmembrane region" description="Helical" evidence="11">
    <location>
        <begin position="164"/>
        <end position="184"/>
    </location>
</feature>
<dbReference type="SUPFAM" id="SSF81338">
    <property type="entry name" value="Aquaporin-like"/>
    <property type="match status" value="1"/>
</dbReference>
<sequence>MSASTSSSPPKIDSSKLDEIWEYNEHAYNAPPPPPPPISRGPSTHLIQVRHLMKPKEHERDGPTDDHPYHTGRLWRARSFVFEYAGEFFGTMMLVMFGTGANCQYNLSHLSEIASTPAGTWASVSLGWGTGIALGILLSGGHINPAVTLAMAVWRGFPWRKVPGYFFCQLMGALCGALIVYGNYKTAISIQEGGNHIRTLSTAGYFGTIPLDYMTNIGCFFDEFIGTALLLFGVLSLLDPRNSLTPGLVAVGIFIVFVGIAACFGMQTGFALNPARDLGPRMATAMVGYGRQVFTLRHEYWIWGPIIGSFAGAQLGALLYDVFLYSGDQSIITHLRDKFPEMDPNRNRPPPTNQAVPGAIA</sequence>
<dbReference type="InterPro" id="IPR023271">
    <property type="entry name" value="Aquaporin-like"/>
</dbReference>
<dbReference type="GO" id="GO:0005886">
    <property type="term" value="C:plasma membrane"/>
    <property type="evidence" value="ECO:0007669"/>
    <property type="project" value="TreeGrafter"/>
</dbReference>
<feature type="transmembrane region" description="Helical" evidence="11">
    <location>
        <begin position="213"/>
        <end position="235"/>
    </location>
</feature>
<feature type="transmembrane region" description="Helical" evidence="11">
    <location>
        <begin position="247"/>
        <end position="272"/>
    </location>
</feature>
<dbReference type="Pfam" id="PF00230">
    <property type="entry name" value="MIP"/>
    <property type="match status" value="1"/>
</dbReference>
<dbReference type="AlphaFoldDB" id="A0A8H7XW91"/>
<keyword evidence="5" id="KW-0677">Repeat</keyword>
<proteinExistence type="inferred from homology"/>
<dbReference type="Gene3D" id="1.20.1080.10">
    <property type="entry name" value="Glycerol uptake facilitator protein"/>
    <property type="match status" value="1"/>
</dbReference>